<dbReference type="Proteomes" id="UP000033540">
    <property type="component" value="Unassembled WGS sequence"/>
</dbReference>
<evidence type="ECO:0000256" key="7">
    <source>
        <dbReference type="SAM" id="Phobius"/>
    </source>
</evidence>
<evidence type="ECO:0000259" key="8">
    <source>
        <dbReference type="Pfam" id="PF01490"/>
    </source>
</evidence>
<dbReference type="PANTHER" id="PTHR22950:SF479">
    <property type="entry name" value="AMINO ACID TRANSPORTER (EUROFUNG)-RELATED"/>
    <property type="match status" value="1"/>
</dbReference>
<evidence type="ECO:0000256" key="2">
    <source>
        <dbReference type="ARBA" id="ARBA00008066"/>
    </source>
</evidence>
<evidence type="ECO:0000313" key="9">
    <source>
        <dbReference type="EMBL" id="KJK65754.1"/>
    </source>
</evidence>
<comment type="subcellular location">
    <subcellularLocation>
        <location evidence="1">Membrane</location>
        <topology evidence="1">Multi-pass membrane protein</topology>
    </subcellularLocation>
</comment>
<dbReference type="PANTHER" id="PTHR22950">
    <property type="entry name" value="AMINO ACID TRANSPORTER"/>
    <property type="match status" value="1"/>
</dbReference>
<dbReference type="GO" id="GO:0015179">
    <property type="term" value="F:L-amino acid transmembrane transporter activity"/>
    <property type="evidence" value="ECO:0007669"/>
    <property type="project" value="TreeGrafter"/>
</dbReference>
<protein>
    <submittedName>
        <fullName evidence="9">Transmembrane amino acid transporter protein</fullName>
    </submittedName>
</protein>
<dbReference type="EMBL" id="JZEE01000336">
    <property type="protein sequence ID" value="KJK65754.1"/>
    <property type="molecule type" value="Genomic_DNA"/>
</dbReference>
<feature type="transmembrane region" description="Helical" evidence="7">
    <location>
        <begin position="368"/>
        <end position="389"/>
    </location>
</feature>
<dbReference type="FunFam" id="1.20.1740.10:FF:000039">
    <property type="entry name" value="Neutral amino acid transporter (Eurofung)"/>
    <property type="match status" value="1"/>
</dbReference>
<keyword evidence="5 7" id="KW-0472">Membrane</keyword>
<dbReference type="AlphaFoldDB" id="A0A0F0ID80"/>
<accession>A0A0F0ID80</accession>
<proteinExistence type="inferred from homology"/>
<keyword evidence="3 7" id="KW-0812">Transmembrane</keyword>
<dbReference type="OrthoDB" id="294730at2759"/>
<feature type="transmembrane region" description="Helical" evidence="7">
    <location>
        <begin position="211"/>
        <end position="233"/>
    </location>
</feature>
<comment type="similarity">
    <text evidence="2">Belongs to the amino acid/polyamine transporter 2 family.</text>
</comment>
<name>A0A0F0ID80_ASPPU</name>
<organism evidence="9 10">
    <name type="scientific">Aspergillus parasiticus (strain ATCC 56775 / NRRL 5862 / SRRC 143 / SU-1)</name>
    <dbReference type="NCBI Taxonomy" id="1403190"/>
    <lineage>
        <taxon>Eukaryota</taxon>
        <taxon>Fungi</taxon>
        <taxon>Dikarya</taxon>
        <taxon>Ascomycota</taxon>
        <taxon>Pezizomycotina</taxon>
        <taxon>Eurotiomycetes</taxon>
        <taxon>Eurotiomycetidae</taxon>
        <taxon>Eurotiales</taxon>
        <taxon>Aspergillaceae</taxon>
        <taxon>Aspergillus</taxon>
        <taxon>Aspergillus subgen. Circumdati</taxon>
    </lineage>
</organism>
<evidence type="ECO:0000256" key="3">
    <source>
        <dbReference type="ARBA" id="ARBA00022692"/>
    </source>
</evidence>
<feature type="region of interest" description="Disordered" evidence="6">
    <location>
        <begin position="1"/>
        <end position="21"/>
    </location>
</feature>
<feature type="transmembrane region" description="Helical" evidence="7">
    <location>
        <begin position="434"/>
        <end position="458"/>
    </location>
</feature>
<evidence type="ECO:0000256" key="6">
    <source>
        <dbReference type="SAM" id="MobiDB-lite"/>
    </source>
</evidence>
<dbReference type="InterPro" id="IPR013057">
    <property type="entry name" value="AA_transpt_TM"/>
</dbReference>
<gene>
    <name evidence="9" type="ORF">P875_00022131</name>
</gene>
<feature type="transmembrane region" description="Helical" evidence="7">
    <location>
        <begin position="253"/>
        <end position="274"/>
    </location>
</feature>
<dbReference type="GO" id="GO:0016020">
    <property type="term" value="C:membrane"/>
    <property type="evidence" value="ECO:0007669"/>
    <property type="project" value="UniProtKB-SubCell"/>
</dbReference>
<reference evidence="9 10" key="1">
    <citation type="submission" date="2015-02" db="EMBL/GenBank/DDBJ databases">
        <title>Draft genome sequence of Aspergillus parasiticus SU-1.</title>
        <authorList>
            <person name="Yu J."/>
            <person name="Fedorova N."/>
            <person name="Yin Y."/>
            <person name="Losada L."/>
            <person name="Zafar N."/>
            <person name="Taujale R."/>
            <person name="Ehrlich K.C."/>
            <person name="Bhatnagar D."/>
            <person name="Cleveland T.E."/>
            <person name="Bennett J.W."/>
            <person name="Nierman W.C."/>
        </authorList>
    </citation>
    <scope>NUCLEOTIDE SEQUENCE [LARGE SCALE GENOMIC DNA]</scope>
    <source>
        <strain evidence="10">ATCC 56775 / NRRL 5862 / SRRC 143 / SU-1</strain>
    </source>
</reference>
<dbReference type="Pfam" id="PF01490">
    <property type="entry name" value="Aa_trans"/>
    <property type="match status" value="1"/>
</dbReference>
<evidence type="ECO:0000313" key="10">
    <source>
        <dbReference type="Proteomes" id="UP000033540"/>
    </source>
</evidence>
<feature type="transmembrane region" description="Helical" evidence="7">
    <location>
        <begin position="328"/>
        <end position="348"/>
    </location>
</feature>
<feature type="transmembrane region" description="Helical" evidence="7">
    <location>
        <begin position="401"/>
        <end position="422"/>
    </location>
</feature>
<evidence type="ECO:0000256" key="1">
    <source>
        <dbReference type="ARBA" id="ARBA00004141"/>
    </source>
</evidence>
<feature type="transmembrane region" description="Helical" evidence="7">
    <location>
        <begin position="286"/>
        <end position="308"/>
    </location>
</feature>
<feature type="domain" description="Amino acid transporter transmembrane" evidence="8">
    <location>
        <begin position="84"/>
        <end position="457"/>
    </location>
</feature>
<sequence length="477" mass="50624">MIPNDTKVPAGTGLESDHDTGFQSQTSLEAKADEQTTFALAQDAFGDESNAEVKYKVLSWWQCGLRPSTKPYCLCERTNPLPVMIAESISLGVLSLPAAVAALGLVPAVILIIGLGLLATYTGYVLGQFKWKHPQISNMADAGEVLLGAFGRELLCAGQTLFLIFLMAGHLVTFTVALNSISGHATCSMVFGVVGLVVSLICSLPRTMKNISWLSILSFISILSGVFVTMISVGITKPGTGAAATTKTDLYHGFSAVSNIVFSYAGHIGYYSFMGELKDARDFPKALYLLQAAEIGIYLLASLVIYRYAGADVASPALGSAPSIVSKIAYGLALPAILISGVVAGHVASKLIYMRISHGTDRMHKRDFLAIGSWIAVILTLWVLAWIISEAIPGFNSILTLISALFASWFSYGLPGFCWLHMNAGSYFASGKKILLTLVNASTIGMAFCICGLGVYVAGKDIHSNHSGASFSCANNA</sequence>
<feature type="transmembrane region" description="Helical" evidence="7">
    <location>
        <begin position="98"/>
        <end position="124"/>
    </location>
</feature>
<comment type="caution">
    <text evidence="9">The sequence shown here is derived from an EMBL/GenBank/DDBJ whole genome shotgun (WGS) entry which is preliminary data.</text>
</comment>
<evidence type="ECO:0000256" key="5">
    <source>
        <dbReference type="ARBA" id="ARBA00023136"/>
    </source>
</evidence>
<feature type="transmembrane region" description="Helical" evidence="7">
    <location>
        <begin position="145"/>
        <end position="169"/>
    </location>
</feature>
<dbReference type="STRING" id="1403190.A0A0F0ID80"/>
<evidence type="ECO:0000256" key="4">
    <source>
        <dbReference type="ARBA" id="ARBA00022989"/>
    </source>
</evidence>
<feature type="transmembrane region" description="Helical" evidence="7">
    <location>
        <begin position="181"/>
        <end position="204"/>
    </location>
</feature>
<keyword evidence="4 7" id="KW-1133">Transmembrane helix</keyword>